<feature type="region of interest" description="Disordered" evidence="1">
    <location>
        <begin position="46"/>
        <end position="94"/>
    </location>
</feature>
<keyword evidence="4" id="KW-1185">Reference proteome</keyword>
<dbReference type="InterPro" id="IPR046520">
    <property type="entry name" value="DUF6697"/>
</dbReference>
<feature type="domain" description="DUF6697" evidence="2">
    <location>
        <begin position="130"/>
        <end position="286"/>
    </location>
</feature>
<proteinExistence type="predicted"/>
<dbReference type="Pfam" id="PF20411">
    <property type="entry name" value="DUF6697"/>
    <property type="match status" value="1"/>
</dbReference>
<feature type="region of interest" description="Disordered" evidence="1">
    <location>
        <begin position="303"/>
        <end position="325"/>
    </location>
</feature>
<dbReference type="EMBL" id="MCFI01000015">
    <property type="protein sequence ID" value="ORY79515.1"/>
    <property type="molecule type" value="Genomic_DNA"/>
</dbReference>
<dbReference type="GeneID" id="63788033"/>
<evidence type="ECO:0000313" key="3">
    <source>
        <dbReference type="EMBL" id="ORY79515.1"/>
    </source>
</evidence>
<comment type="caution">
    <text evidence="3">The sequence shown here is derived from an EMBL/GenBank/DDBJ whole genome shotgun (WGS) entry which is preliminary data.</text>
</comment>
<organism evidence="3 4">
    <name type="scientific">Protomyces lactucae-debilis</name>
    <dbReference type="NCBI Taxonomy" id="2754530"/>
    <lineage>
        <taxon>Eukaryota</taxon>
        <taxon>Fungi</taxon>
        <taxon>Dikarya</taxon>
        <taxon>Ascomycota</taxon>
        <taxon>Taphrinomycotina</taxon>
        <taxon>Taphrinomycetes</taxon>
        <taxon>Taphrinales</taxon>
        <taxon>Protomycetaceae</taxon>
        <taxon>Protomyces</taxon>
    </lineage>
</organism>
<sequence>MVSPKQTQTTDICTATHEFSRRFLQNTLGGTGSRMVENYVAQTPLPDDPATWRTPILGGSSRRTSLAHTRGSNTAAPSQRHSRKQSVTSISMPGSSVFPSLATPKLDMSPLFHPATWRERRTAKQHALQDDQVEAFLETRPCYACIESGQQPLFMPGTGGGVMVIEQFPLDESIPVFLSKEDAYLYVGNYKFAESFNMSPAKWEELAYGSKLEFCHALLQSSSDVHSLQAAGLTGDWARDFELRADVRQEQVNRLMRLISSRDFDVQFAEATFQEFDAAFYDTLCRRSVRQSIVSTIEDRSTASDEALPSFPNEASRSRRSSKFSMRNVFRRSHESIPGASPNAFTKTPTPEHLFRQRLFSPSETEQTPRVCRTEPIGGVTPLSFSNLQQLGGTHKSRGPGLDGRVAVAAWEAAQHSYEGSAPDQGLGLGILGHDMSRTKDFRGIVTEPEVREERPGLQRTITNAESLLSYATYKSMMTEESACSDSFFDEDEELDEDRDGPTRLRQHFEEADSQLREDRLVQRLQQVAEHDSQKHMLQIVRAANGERVFVL</sequence>
<accession>A0A1Y2F9D9</accession>
<feature type="compositionally biased region" description="Polar residues" evidence="1">
    <location>
        <begin position="61"/>
        <end position="94"/>
    </location>
</feature>
<gene>
    <name evidence="3" type="ORF">BCR37DRAFT_394239</name>
</gene>
<dbReference type="RefSeq" id="XP_040723886.1">
    <property type="nucleotide sequence ID" value="XM_040871434.1"/>
</dbReference>
<dbReference type="AlphaFoldDB" id="A0A1Y2F9D9"/>
<evidence type="ECO:0000256" key="1">
    <source>
        <dbReference type="SAM" id="MobiDB-lite"/>
    </source>
</evidence>
<name>A0A1Y2F9D9_PROLT</name>
<protein>
    <recommendedName>
        <fullName evidence="2">DUF6697 domain-containing protein</fullName>
    </recommendedName>
</protein>
<dbReference type="Proteomes" id="UP000193685">
    <property type="component" value="Unassembled WGS sequence"/>
</dbReference>
<evidence type="ECO:0000259" key="2">
    <source>
        <dbReference type="Pfam" id="PF20411"/>
    </source>
</evidence>
<reference evidence="3 4" key="1">
    <citation type="submission" date="2016-07" db="EMBL/GenBank/DDBJ databases">
        <title>Pervasive Adenine N6-methylation of Active Genes in Fungi.</title>
        <authorList>
            <consortium name="DOE Joint Genome Institute"/>
            <person name="Mondo S.J."/>
            <person name="Dannebaum R.O."/>
            <person name="Kuo R.C."/>
            <person name="Labutti K."/>
            <person name="Haridas S."/>
            <person name="Kuo A."/>
            <person name="Salamov A."/>
            <person name="Ahrendt S.R."/>
            <person name="Lipzen A."/>
            <person name="Sullivan W."/>
            <person name="Andreopoulos W.B."/>
            <person name="Clum A."/>
            <person name="Lindquist E."/>
            <person name="Daum C."/>
            <person name="Ramamoorthy G.K."/>
            <person name="Gryganskyi A."/>
            <person name="Culley D."/>
            <person name="Magnuson J.K."/>
            <person name="James T.Y."/>
            <person name="O'Malley M.A."/>
            <person name="Stajich J.E."/>
            <person name="Spatafora J.W."/>
            <person name="Visel A."/>
            <person name="Grigoriev I.V."/>
        </authorList>
    </citation>
    <scope>NUCLEOTIDE SEQUENCE [LARGE SCALE GENOMIC DNA]</scope>
    <source>
        <strain evidence="3 4">12-1054</strain>
    </source>
</reference>
<evidence type="ECO:0000313" key="4">
    <source>
        <dbReference type="Proteomes" id="UP000193685"/>
    </source>
</evidence>